<dbReference type="RefSeq" id="WP_182893825.1">
    <property type="nucleotide sequence ID" value="NZ_JACGZW010000009.1"/>
</dbReference>
<feature type="compositionally biased region" description="Pro residues" evidence="1">
    <location>
        <begin position="109"/>
        <end position="119"/>
    </location>
</feature>
<evidence type="ECO:0000313" key="4">
    <source>
        <dbReference type="Proteomes" id="UP000526734"/>
    </source>
</evidence>
<dbReference type="EMBL" id="JACGZW010000009">
    <property type="protein sequence ID" value="MBB1156942.1"/>
    <property type="molecule type" value="Genomic_DNA"/>
</dbReference>
<name>A0A7W3ZDF4_9PSEU</name>
<feature type="compositionally biased region" description="Low complexity" evidence="1">
    <location>
        <begin position="120"/>
        <end position="131"/>
    </location>
</feature>
<keyword evidence="2" id="KW-0812">Transmembrane</keyword>
<organism evidence="3 4">
    <name type="scientific">Amycolatopsis dendrobii</name>
    <dbReference type="NCBI Taxonomy" id="2760662"/>
    <lineage>
        <taxon>Bacteria</taxon>
        <taxon>Bacillati</taxon>
        <taxon>Actinomycetota</taxon>
        <taxon>Actinomycetes</taxon>
        <taxon>Pseudonocardiales</taxon>
        <taxon>Pseudonocardiaceae</taxon>
        <taxon>Amycolatopsis</taxon>
    </lineage>
</organism>
<evidence type="ECO:0000256" key="2">
    <source>
        <dbReference type="SAM" id="Phobius"/>
    </source>
</evidence>
<evidence type="ECO:0008006" key="5">
    <source>
        <dbReference type="Google" id="ProtNLM"/>
    </source>
</evidence>
<feature type="region of interest" description="Disordered" evidence="1">
    <location>
        <begin position="87"/>
        <end position="151"/>
    </location>
</feature>
<evidence type="ECO:0000313" key="3">
    <source>
        <dbReference type="EMBL" id="MBB1156942.1"/>
    </source>
</evidence>
<reference evidence="3 4" key="1">
    <citation type="submission" date="2020-08" db="EMBL/GenBank/DDBJ databases">
        <title>Amycolatopsis sp. nov. DR6-1 isolated from Dendrobium heterocarpum.</title>
        <authorList>
            <person name="Tedsree N."/>
            <person name="Kuncharoen N."/>
            <person name="Likhitwitayawuid K."/>
            <person name="Tanasupawat S."/>
        </authorList>
    </citation>
    <scope>NUCLEOTIDE SEQUENCE [LARGE SCALE GENOMIC DNA]</scope>
    <source>
        <strain evidence="3 4">DR6-1</strain>
    </source>
</reference>
<gene>
    <name evidence="3" type="ORF">H4281_27645</name>
</gene>
<feature type="compositionally biased region" description="Basic and acidic residues" evidence="1">
    <location>
        <begin position="1"/>
        <end position="11"/>
    </location>
</feature>
<feature type="compositionally biased region" description="Low complexity" evidence="1">
    <location>
        <begin position="89"/>
        <end position="108"/>
    </location>
</feature>
<feature type="transmembrane region" description="Helical" evidence="2">
    <location>
        <begin position="57"/>
        <end position="76"/>
    </location>
</feature>
<proteinExistence type="predicted"/>
<keyword evidence="4" id="KW-1185">Reference proteome</keyword>
<dbReference type="AlphaFoldDB" id="A0A7W3ZDF4"/>
<feature type="region of interest" description="Disordered" evidence="1">
    <location>
        <begin position="1"/>
        <end position="51"/>
    </location>
</feature>
<protein>
    <recommendedName>
        <fullName evidence="5">Peptidase inhibitor family I36</fullName>
    </recommendedName>
</protein>
<keyword evidence="2" id="KW-1133">Transmembrane helix</keyword>
<sequence>MGDPDSGRADEADPGGSAANTVSGSASGHVVQARDIRSLRISTPPCPLRKRKPRRGLLAAVAVLIVLSSAGAGLAISRAGWLRSADEQPAASPIAQAAPLPPTSSSSPAPTPSPPPPSSAAPVSSATAQPTSAPPTTGPARASHMIVPRPPRVINGPRCADDALCFYRGLETVSARYDFPQTGDPVTCVTVVPGDPGFQTLVNGSPYGYFLYPQRGCQGSPTRVRPGPNMHVHLETTVFSYSTW</sequence>
<comment type="caution">
    <text evidence="3">The sequence shown here is derived from an EMBL/GenBank/DDBJ whole genome shotgun (WGS) entry which is preliminary data.</text>
</comment>
<keyword evidence="2" id="KW-0472">Membrane</keyword>
<dbReference type="Proteomes" id="UP000526734">
    <property type="component" value="Unassembled WGS sequence"/>
</dbReference>
<accession>A0A7W3ZDF4</accession>
<evidence type="ECO:0000256" key="1">
    <source>
        <dbReference type="SAM" id="MobiDB-lite"/>
    </source>
</evidence>